<dbReference type="STRING" id="226506.SAMN04488519_106113"/>
<accession>A0A1I5GWZ9</accession>
<keyword evidence="1" id="KW-0472">Membrane</keyword>
<dbReference type="InterPro" id="IPR007165">
    <property type="entry name" value="Phage_holin_4_2"/>
</dbReference>
<keyword evidence="3" id="KW-1185">Reference proteome</keyword>
<dbReference type="Proteomes" id="UP000199564">
    <property type="component" value="Unassembled WGS sequence"/>
</dbReference>
<feature type="transmembrane region" description="Helical" evidence="1">
    <location>
        <begin position="7"/>
        <end position="29"/>
    </location>
</feature>
<keyword evidence="1" id="KW-0812">Transmembrane</keyword>
<protein>
    <submittedName>
        <fullName evidence="2">Putative membrane protein</fullName>
    </submittedName>
</protein>
<proteinExistence type="predicted"/>
<evidence type="ECO:0000313" key="3">
    <source>
        <dbReference type="Proteomes" id="UP000199564"/>
    </source>
</evidence>
<feature type="transmembrane region" description="Helical" evidence="1">
    <location>
        <begin position="35"/>
        <end position="53"/>
    </location>
</feature>
<dbReference type="Pfam" id="PF04020">
    <property type="entry name" value="Phage_holin_4_2"/>
    <property type="match status" value="1"/>
</dbReference>
<dbReference type="AlphaFoldDB" id="A0A1I5GWZ9"/>
<dbReference type="PANTHER" id="PTHR37309">
    <property type="entry name" value="SLR0284 PROTEIN"/>
    <property type="match status" value="1"/>
</dbReference>
<dbReference type="EMBL" id="FOVW01000006">
    <property type="protein sequence ID" value="SFO40346.1"/>
    <property type="molecule type" value="Genomic_DNA"/>
</dbReference>
<dbReference type="PANTHER" id="PTHR37309:SF1">
    <property type="entry name" value="SLR0284 PROTEIN"/>
    <property type="match status" value="1"/>
</dbReference>
<evidence type="ECO:0000313" key="2">
    <source>
        <dbReference type="EMBL" id="SFO40346.1"/>
    </source>
</evidence>
<reference evidence="3" key="1">
    <citation type="submission" date="2016-10" db="EMBL/GenBank/DDBJ databases">
        <authorList>
            <person name="Varghese N."/>
            <person name="Submissions S."/>
        </authorList>
    </citation>
    <scope>NUCLEOTIDE SEQUENCE [LARGE SCALE GENOMIC DNA]</scope>
    <source>
        <strain evidence="3">DSM 15282</strain>
    </source>
</reference>
<organism evidence="2 3">
    <name type="scientific">Algoriphagus ornithinivorans</name>
    <dbReference type="NCBI Taxonomy" id="226506"/>
    <lineage>
        <taxon>Bacteria</taxon>
        <taxon>Pseudomonadati</taxon>
        <taxon>Bacteroidota</taxon>
        <taxon>Cytophagia</taxon>
        <taxon>Cytophagales</taxon>
        <taxon>Cyclobacteriaceae</taxon>
        <taxon>Algoriphagus</taxon>
    </lineage>
</organism>
<feature type="transmembrane region" description="Helical" evidence="1">
    <location>
        <begin position="96"/>
        <end position="113"/>
    </location>
</feature>
<gene>
    <name evidence="2" type="ORF">SAMN04488519_106113</name>
</gene>
<evidence type="ECO:0000256" key="1">
    <source>
        <dbReference type="SAM" id="Phobius"/>
    </source>
</evidence>
<sequence>MSQQSQATSILVKILLGGISVLIAAFFLPGISIDGWITGFLLAALLILINLTVKPLMILLTLPLTIITFGLFLLVINALVILLADAIIPGFEVNGFWWALLFAIVLSLINSLFGNNLNLDR</sequence>
<keyword evidence="1" id="KW-1133">Transmembrane helix</keyword>
<dbReference type="RefSeq" id="WP_091653951.1">
    <property type="nucleotide sequence ID" value="NZ_FOVW01000006.1"/>
</dbReference>
<feature type="transmembrane region" description="Helical" evidence="1">
    <location>
        <begin position="60"/>
        <end position="84"/>
    </location>
</feature>
<name>A0A1I5GWZ9_9BACT</name>